<protein>
    <submittedName>
        <fullName evidence="1">Uncharacterized protein</fullName>
    </submittedName>
</protein>
<gene>
    <name evidence="1" type="ORF">PSON_ATCC_30995.1.T0530287</name>
</gene>
<accession>A0A8S1NFJ6</accession>
<proteinExistence type="predicted"/>
<dbReference type="AlphaFoldDB" id="A0A8S1NFJ6"/>
<organism evidence="1 2">
    <name type="scientific">Paramecium sonneborni</name>
    <dbReference type="NCBI Taxonomy" id="65129"/>
    <lineage>
        <taxon>Eukaryota</taxon>
        <taxon>Sar</taxon>
        <taxon>Alveolata</taxon>
        <taxon>Ciliophora</taxon>
        <taxon>Intramacronucleata</taxon>
        <taxon>Oligohymenophorea</taxon>
        <taxon>Peniculida</taxon>
        <taxon>Parameciidae</taxon>
        <taxon>Paramecium</taxon>
    </lineage>
</organism>
<dbReference type="Proteomes" id="UP000692954">
    <property type="component" value="Unassembled WGS sequence"/>
</dbReference>
<sequence>MNDKKERIPSIYLIFQTYLKREEQSTKQEMKKITARPQESLNQWFMFTC</sequence>
<evidence type="ECO:0000313" key="2">
    <source>
        <dbReference type="Proteomes" id="UP000692954"/>
    </source>
</evidence>
<evidence type="ECO:0000313" key="1">
    <source>
        <dbReference type="EMBL" id="CAD8089116.1"/>
    </source>
</evidence>
<dbReference type="EMBL" id="CAJJDN010000053">
    <property type="protein sequence ID" value="CAD8089116.1"/>
    <property type="molecule type" value="Genomic_DNA"/>
</dbReference>
<name>A0A8S1NFJ6_9CILI</name>
<reference evidence="1" key="1">
    <citation type="submission" date="2021-01" db="EMBL/GenBank/DDBJ databases">
        <authorList>
            <consortium name="Genoscope - CEA"/>
            <person name="William W."/>
        </authorList>
    </citation>
    <scope>NUCLEOTIDE SEQUENCE</scope>
</reference>
<keyword evidence="2" id="KW-1185">Reference proteome</keyword>
<comment type="caution">
    <text evidence="1">The sequence shown here is derived from an EMBL/GenBank/DDBJ whole genome shotgun (WGS) entry which is preliminary data.</text>
</comment>